<organism evidence="22 23">
    <name type="scientific">Glossina palpalis gambiensis</name>
    <dbReference type="NCBI Taxonomy" id="67801"/>
    <lineage>
        <taxon>Eukaryota</taxon>
        <taxon>Metazoa</taxon>
        <taxon>Ecdysozoa</taxon>
        <taxon>Arthropoda</taxon>
        <taxon>Hexapoda</taxon>
        <taxon>Insecta</taxon>
        <taxon>Pterygota</taxon>
        <taxon>Neoptera</taxon>
        <taxon>Endopterygota</taxon>
        <taxon>Diptera</taxon>
        <taxon>Brachycera</taxon>
        <taxon>Muscomorpha</taxon>
        <taxon>Hippoboscoidea</taxon>
        <taxon>Glossinidae</taxon>
        <taxon>Glossina</taxon>
    </lineage>
</organism>
<comment type="similarity">
    <text evidence="2 18">Belongs to the GHMP kinase family. Mevalonate kinase subfamily.</text>
</comment>
<dbReference type="InterPro" id="IPR036065">
    <property type="entry name" value="BolA-like_sf"/>
</dbReference>
<dbReference type="SUPFAM" id="SSF82657">
    <property type="entry name" value="BolA-like"/>
    <property type="match status" value="1"/>
</dbReference>
<evidence type="ECO:0000256" key="1">
    <source>
        <dbReference type="ARBA" id="ARBA00004496"/>
    </source>
</evidence>
<keyword evidence="8 18" id="KW-0547">Nucleotide-binding</keyword>
<dbReference type="GO" id="GO:0004496">
    <property type="term" value="F:mevalonate kinase activity"/>
    <property type="evidence" value="ECO:0007669"/>
    <property type="project" value="UniProtKB-EC"/>
</dbReference>
<dbReference type="FunFam" id="3.30.70.890:FF:000003">
    <property type="entry name" value="Mevalonate kinase"/>
    <property type="match status" value="1"/>
</dbReference>
<evidence type="ECO:0000256" key="2">
    <source>
        <dbReference type="ARBA" id="ARBA00006495"/>
    </source>
</evidence>
<evidence type="ECO:0000256" key="16">
    <source>
        <dbReference type="ARBA" id="ARBA00023221"/>
    </source>
</evidence>
<dbReference type="Pfam" id="PF01722">
    <property type="entry name" value="BolA"/>
    <property type="match status" value="1"/>
</dbReference>
<dbReference type="GO" id="GO:0046872">
    <property type="term" value="F:metal ion binding"/>
    <property type="evidence" value="ECO:0007669"/>
    <property type="project" value="UniProtKB-KW"/>
</dbReference>
<dbReference type="Gene3D" id="3.30.230.10">
    <property type="match status" value="1"/>
</dbReference>
<comment type="pathway">
    <text evidence="17 18">Isoprenoid biosynthesis; isopentenyl diphosphate biosynthesis via mevalonate pathway; isopentenyl diphosphate from (R)-mevalonate: step 1/3.</text>
</comment>
<dbReference type="EC" id="2.7.1.36" evidence="3 18"/>
<dbReference type="Proteomes" id="UP000092460">
    <property type="component" value="Unassembled WGS sequence"/>
</dbReference>
<evidence type="ECO:0000256" key="4">
    <source>
        <dbReference type="ARBA" id="ARBA00022490"/>
    </source>
</evidence>
<keyword evidence="11" id="KW-0460">Magnesium</keyword>
<dbReference type="PANTHER" id="PTHR43290:SF2">
    <property type="entry name" value="MEVALONATE KINASE"/>
    <property type="match status" value="1"/>
</dbReference>
<keyword evidence="16 18" id="KW-0753">Steroid metabolism</keyword>
<keyword evidence="12 18" id="KW-0752">Steroid biosynthesis</keyword>
<dbReference type="AlphaFoldDB" id="A0A1B0AYQ2"/>
<evidence type="ECO:0000313" key="23">
    <source>
        <dbReference type="Proteomes" id="UP000092460"/>
    </source>
</evidence>
<dbReference type="SUPFAM" id="SSF55060">
    <property type="entry name" value="GHMP Kinase, C-terminal domain"/>
    <property type="match status" value="1"/>
</dbReference>
<keyword evidence="14 18" id="KW-0443">Lipid metabolism</keyword>
<evidence type="ECO:0000256" key="15">
    <source>
        <dbReference type="ARBA" id="ARBA00023166"/>
    </source>
</evidence>
<reference evidence="23" key="1">
    <citation type="submission" date="2015-01" db="EMBL/GenBank/DDBJ databases">
        <authorList>
            <person name="Aksoy S."/>
            <person name="Warren W."/>
            <person name="Wilson R.K."/>
        </authorList>
    </citation>
    <scope>NUCLEOTIDE SEQUENCE [LARGE SCALE GENOMIC DNA]</scope>
    <source>
        <strain evidence="23">IAEA</strain>
    </source>
</reference>
<dbReference type="NCBIfam" id="TIGR00549">
    <property type="entry name" value="mevalon_kin"/>
    <property type="match status" value="1"/>
</dbReference>
<evidence type="ECO:0000259" key="21">
    <source>
        <dbReference type="Pfam" id="PF08544"/>
    </source>
</evidence>
<evidence type="ECO:0000256" key="18">
    <source>
        <dbReference type="RuleBase" id="RU363087"/>
    </source>
</evidence>
<dbReference type="GO" id="GO:0006695">
    <property type="term" value="P:cholesterol biosynthetic process"/>
    <property type="evidence" value="ECO:0007669"/>
    <property type="project" value="TreeGrafter"/>
</dbReference>
<evidence type="ECO:0000256" key="7">
    <source>
        <dbReference type="ARBA" id="ARBA00022723"/>
    </source>
</evidence>
<keyword evidence="6 18" id="KW-0808">Transferase</keyword>
<dbReference type="InterPro" id="IPR002634">
    <property type="entry name" value="BolA"/>
</dbReference>
<keyword evidence="9 18" id="KW-0418">Kinase</keyword>
<dbReference type="PRINTS" id="PR00959">
    <property type="entry name" value="MEVGALKINASE"/>
</dbReference>
<protein>
    <recommendedName>
        <fullName evidence="3 18">Mevalonate kinase</fullName>
        <shortName evidence="18">MK</shortName>
        <ecNumber evidence="3 18">2.7.1.36</ecNumber>
    </recommendedName>
</protein>
<accession>A0A1B0AYQ2</accession>
<comment type="catalytic activity">
    <reaction evidence="18">
        <text>(R)-mevalonate + ATP = (R)-5-phosphomevalonate + ADP + H(+)</text>
        <dbReference type="Rhea" id="RHEA:17065"/>
        <dbReference type="ChEBI" id="CHEBI:15378"/>
        <dbReference type="ChEBI" id="CHEBI:30616"/>
        <dbReference type="ChEBI" id="CHEBI:36464"/>
        <dbReference type="ChEBI" id="CHEBI:58146"/>
        <dbReference type="ChEBI" id="CHEBI:456216"/>
        <dbReference type="EC" id="2.7.1.36"/>
    </reaction>
</comment>
<keyword evidence="4 18" id="KW-0963">Cytoplasm</keyword>
<evidence type="ECO:0000256" key="5">
    <source>
        <dbReference type="ARBA" id="ARBA00022516"/>
    </source>
</evidence>
<dbReference type="EnsemblMetazoa" id="GPPI013217-RA">
    <property type="protein sequence ID" value="GPPI013217-PA"/>
    <property type="gene ID" value="GPPI013217"/>
</dbReference>
<dbReference type="GO" id="GO:0005524">
    <property type="term" value="F:ATP binding"/>
    <property type="evidence" value="ECO:0007669"/>
    <property type="project" value="UniProtKB-KW"/>
</dbReference>
<dbReference type="Gene3D" id="3.10.20.90">
    <property type="entry name" value="Phosphatidylinositol 3-kinase Catalytic Subunit, Chain A, domain 1"/>
    <property type="match status" value="1"/>
</dbReference>
<dbReference type="PANTHER" id="PTHR43290">
    <property type="entry name" value="MEVALONATE KINASE"/>
    <property type="match status" value="1"/>
</dbReference>
<feature type="domain" description="GHMP kinase N-terminal" evidence="20">
    <location>
        <begin position="219"/>
        <end position="302"/>
    </location>
</feature>
<proteinExistence type="inferred from homology"/>
<dbReference type="Pfam" id="PF00288">
    <property type="entry name" value="GHMP_kinases_N"/>
    <property type="match status" value="1"/>
</dbReference>
<evidence type="ECO:0000256" key="11">
    <source>
        <dbReference type="ARBA" id="ARBA00022842"/>
    </source>
</evidence>
<dbReference type="VEuPathDB" id="VectorBase:GPPI013217"/>
<dbReference type="EMBL" id="JXJN01005906">
    <property type="status" value="NOT_ANNOTATED_CDS"/>
    <property type="molecule type" value="Genomic_DNA"/>
</dbReference>
<dbReference type="UniPathway" id="UPA00057">
    <property type="reaction ID" value="UER00098"/>
</dbReference>
<feature type="domain" description="GHMP kinase C-terminal" evidence="21">
    <location>
        <begin position="381"/>
        <end position="453"/>
    </location>
</feature>
<evidence type="ECO:0000256" key="3">
    <source>
        <dbReference type="ARBA" id="ARBA00012103"/>
    </source>
</evidence>
<evidence type="ECO:0000313" key="22">
    <source>
        <dbReference type="EnsemblMetazoa" id="GPPI013217-PA"/>
    </source>
</evidence>
<keyword evidence="7" id="KW-0479">Metal-binding</keyword>
<dbReference type="InterPro" id="IPR006204">
    <property type="entry name" value="GHMP_kinase_N_dom"/>
</dbReference>
<dbReference type="GO" id="GO:0005829">
    <property type="term" value="C:cytosol"/>
    <property type="evidence" value="ECO:0007669"/>
    <property type="project" value="TreeGrafter"/>
</dbReference>
<dbReference type="InterPro" id="IPR006205">
    <property type="entry name" value="Mev_gal_kin"/>
</dbReference>
<dbReference type="InterPro" id="IPR014721">
    <property type="entry name" value="Ribsml_uS5_D2-typ_fold_subgr"/>
</dbReference>
<evidence type="ECO:0000256" key="12">
    <source>
        <dbReference type="ARBA" id="ARBA00022955"/>
    </source>
</evidence>
<evidence type="ECO:0000259" key="20">
    <source>
        <dbReference type="Pfam" id="PF00288"/>
    </source>
</evidence>
<dbReference type="SUPFAM" id="SSF54211">
    <property type="entry name" value="Ribosomal protein S5 domain 2-like"/>
    <property type="match status" value="1"/>
</dbReference>
<keyword evidence="19" id="KW-0175">Coiled coil</keyword>
<evidence type="ECO:0000256" key="14">
    <source>
        <dbReference type="ARBA" id="ARBA00023098"/>
    </source>
</evidence>
<dbReference type="InterPro" id="IPR020568">
    <property type="entry name" value="Ribosomal_Su5_D2-typ_SF"/>
</dbReference>
<dbReference type="GO" id="GO:0019287">
    <property type="term" value="P:isopentenyl diphosphate biosynthetic process, mevalonate pathway"/>
    <property type="evidence" value="ECO:0007669"/>
    <property type="project" value="UniProtKB-UniPathway"/>
</dbReference>
<keyword evidence="23" id="KW-1185">Reference proteome</keyword>
<keyword evidence="15 18" id="KW-1207">Sterol metabolism</keyword>
<evidence type="ECO:0000256" key="10">
    <source>
        <dbReference type="ARBA" id="ARBA00022840"/>
    </source>
</evidence>
<feature type="coiled-coil region" evidence="19">
    <location>
        <begin position="164"/>
        <end position="199"/>
    </location>
</feature>
<evidence type="ECO:0000256" key="17">
    <source>
        <dbReference type="ARBA" id="ARBA00029438"/>
    </source>
</evidence>
<evidence type="ECO:0000256" key="19">
    <source>
        <dbReference type="SAM" id="Coils"/>
    </source>
</evidence>
<dbReference type="STRING" id="67801.A0A1B0AYQ2"/>
<evidence type="ECO:0000256" key="6">
    <source>
        <dbReference type="ARBA" id="ARBA00022679"/>
    </source>
</evidence>
<dbReference type="InterPro" id="IPR036554">
    <property type="entry name" value="GHMP_kinase_C_sf"/>
</dbReference>
<dbReference type="InterPro" id="IPR013750">
    <property type="entry name" value="GHMP_kinase_C_dom"/>
</dbReference>
<comment type="subcellular location">
    <subcellularLocation>
        <location evidence="1 18">Cytoplasm</location>
    </subcellularLocation>
</comment>
<keyword evidence="13 18" id="KW-0756">Sterol biosynthesis</keyword>
<reference evidence="22" key="2">
    <citation type="submission" date="2020-05" db="UniProtKB">
        <authorList>
            <consortium name="EnsemblMetazoa"/>
        </authorList>
    </citation>
    <scope>IDENTIFICATION</scope>
    <source>
        <strain evidence="22">IAEA</strain>
    </source>
</reference>
<keyword evidence="5 18" id="KW-0444">Lipid biosynthesis</keyword>
<evidence type="ECO:0000256" key="13">
    <source>
        <dbReference type="ARBA" id="ARBA00023011"/>
    </source>
</evidence>
<dbReference type="Gene3D" id="3.30.70.890">
    <property type="entry name" value="GHMP kinase, C-terminal domain"/>
    <property type="match status" value="1"/>
</dbReference>
<sequence>MSKYTAGHLEKKLADQLETKYVRAVDESDGCGGKFNVIIVSDKFKGKTLLQKHRMVNAVLAEELKEIHAFTQKPYTVEEWENIQKQKQQAPGKIILHGEHAVVYHKPALAAVVGLATTLRFSMDQTQTLISVHLEALNNNFSVEVKAFNEFLSKFRTKYPTEKSDSTVQLLEEVRAELAKQQEEQLENNSSSKKQKNQKSFISIYYLLAGAVLSSPAKDFKITNGFTLHIDTELNIGSGLGSSASYGVALAAAFLLYARHFDLSSYRDPQNLALISNWAFESERIVHGTPSGVDNTICSYGGMLRFVKGQGFQTINILRPLNILLVDSKVKRSTADIVAKVRHLTETFPEVINAIWNSLEALVTEAIPLYEIFGNSQDDSEKFEKLERLFQINNDLLKAIGVSHPKLEQIFSIAYKRGFFSKVTGAGAGGYVIVLLPDNYAKNEVYWKLKEELEAAGFGVHSTTAGGDGLSIEKL</sequence>
<dbReference type="Pfam" id="PF08544">
    <property type="entry name" value="GHMP_kinases_C"/>
    <property type="match status" value="1"/>
</dbReference>
<evidence type="ECO:0000256" key="9">
    <source>
        <dbReference type="ARBA" id="ARBA00022777"/>
    </source>
</evidence>
<evidence type="ECO:0000256" key="8">
    <source>
        <dbReference type="ARBA" id="ARBA00022741"/>
    </source>
</evidence>
<keyword evidence="10 18" id="KW-0067">ATP-binding</keyword>
<name>A0A1B0AYQ2_9MUSC</name>